<protein>
    <submittedName>
        <fullName evidence="3">Archaeal ATPase</fullName>
    </submittedName>
</protein>
<feature type="compositionally biased region" description="Acidic residues" evidence="1">
    <location>
        <begin position="302"/>
        <end position="318"/>
    </location>
</feature>
<dbReference type="GO" id="GO:0016887">
    <property type="term" value="F:ATP hydrolysis activity"/>
    <property type="evidence" value="ECO:0007669"/>
    <property type="project" value="InterPro"/>
</dbReference>
<dbReference type="InterPro" id="IPR027417">
    <property type="entry name" value="P-loop_NTPase"/>
</dbReference>
<dbReference type="InterPro" id="IPR003593">
    <property type="entry name" value="AAA+_ATPase"/>
</dbReference>
<sequence>MYLQFFGLGQRPFPSTPDTAAFVPTPGHEDAFNAMRDGIEQGDGFGLLLGTPGSGKTLLCRRLLESLDQSYAAAFVTNTHLPSNHALLQAFLYDLSLPYESKKEQECRLNLTDFLMEQFSKGSRTILFVDEAQHLSAKNLEELRMLTNLEGRSARALHVVLFAQFSLVETLSSPELESFRQRISLVRELAPMTDEETASYIHAHLERVGGASESIMTAESLADVFEISGGIPRRVNQLCQRALELSYRAGSGTIDSRFIHEAAATLGISAPEEPVETEFEPQPESPDKASHHAESSLPSVSDTEEDDFADELPEEEPCVVEVGVGVSEDEEDEFDDVVIDADREARLGALGAAPESKKAKDSLPTYSTDASTESSKASATKGNVSVPSGQKKSSRVSSLFSR</sequence>
<feature type="compositionally biased region" description="Basic and acidic residues" evidence="1">
    <location>
        <begin position="285"/>
        <end position="294"/>
    </location>
</feature>
<dbReference type="InterPro" id="IPR052026">
    <property type="entry name" value="ExeA_AAA_ATPase_DNA-bind"/>
</dbReference>
<feature type="region of interest" description="Disordered" evidence="1">
    <location>
        <begin position="349"/>
        <end position="402"/>
    </location>
</feature>
<evidence type="ECO:0000313" key="3">
    <source>
        <dbReference type="EMBL" id="QDU62033.1"/>
    </source>
</evidence>
<dbReference type="PANTHER" id="PTHR35894">
    <property type="entry name" value="GENERAL SECRETION PATHWAY PROTEIN A-RELATED"/>
    <property type="match status" value="1"/>
</dbReference>
<reference evidence="3 4" key="1">
    <citation type="submission" date="2019-02" db="EMBL/GenBank/DDBJ databases">
        <title>Deep-cultivation of Planctomycetes and their phenomic and genomic characterization uncovers novel biology.</title>
        <authorList>
            <person name="Wiegand S."/>
            <person name="Jogler M."/>
            <person name="Boedeker C."/>
            <person name="Pinto D."/>
            <person name="Vollmers J."/>
            <person name="Rivas-Marin E."/>
            <person name="Kohn T."/>
            <person name="Peeters S.H."/>
            <person name="Heuer A."/>
            <person name="Rast P."/>
            <person name="Oberbeckmann S."/>
            <person name="Bunk B."/>
            <person name="Jeske O."/>
            <person name="Meyerdierks A."/>
            <person name="Storesund J.E."/>
            <person name="Kallscheuer N."/>
            <person name="Luecker S."/>
            <person name="Lage O.M."/>
            <person name="Pohl T."/>
            <person name="Merkel B.J."/>
            <person name="Hornburger P."/>
            <person name="Mueller R.-W."/>
            <person name="Bruemmer F."/>
            <person name="Labrenz M."/>
            <person name="Spormann A.M."/>
            <person name="Op den Camp H."/>
            <person name="Overmann J."/>
            <person name="Amann R."/>
            <person name="Jetten M.S.M."/>
            <person name="Mascher T."/>
            <person name="Medema M.H."/>
            <person name="Devos D.P."/>
            <person name="Kaster A.-K."/>
            <person name="Ovreas L."/>
            <person name="Rohde M."/>
            <person name="Galperin M.Y."/>
            <person name="Jogler C."/>
        </authorList>
    </citation>
    <scope>NUCLEOTIDE SEQUENCE [LARGE SCALE GENOMIC DNA]</scope>
    <source>
        <strain evidence="3 4">Pan216</strain>
    </source>
</reference>
<name>A0A518B4Y2_9BACT</name>
<dbReference type="KEGG" id="knv:Pan216_28990"/>
<proteinExistence type="predicted"/>
<keyword evidence="4" id="KW-1185">Reference proteome</keyword>
<evidence type="ECO:0000259" key="2">
    <source>
        <dbReference type="SMART" id="SM00382"/>
    </source>
</evidence>
<dbReference type="AlphaFoldDB" id="A0A518B4Y2"/>
<accession>A0A518B4Y2</accession>
<feature type="compositionally biased region" description="Polar residues" evidence="1">
    <location>
        <begin position="381"/>
        <end position="402"/>
    </location>
</feature>
<feature type="compositionally biased region" description="Low complexity" evidence="1">
    <location>
        <begin position="367"/>
        <end position="380"/>
    </location>
</feature>
<dbReference type="CDD" id="cd00009">
    <property type="entry name" value="AAA"/>
    <property type="match status" value="1"/>
</dbReference>
<dbReference type="SUPFAM" id="SSF52540">
    <property type="entry name" value="P-loop containing nucleoside triphosphate hydrolases"/>
    <property type="match status" value="1"/>
</dbReference>
<dbReference type="RefSeq" id="WP_419193640.1">
    <property type="nucleotide sequence ID" value="NZ_CP036279.1"/>
</dbReference>
<gene>
    <name evidence="3" type="ORF">Pan216_28990</name>
</gene>
<feature type="domain" description="AAA+ ATPase" evidence="2">
    <location>
        <begin position="42"/>
        <end position="189"/>
    </location>
</feature>
<organism evidence="3 4">
    <name type="scientific">Kolteria novifilia</name>
    <dbReference type="NCBI Taxonomy" id="2527975"/>
    <lineage>
        <taxon>Bacteria</taxon>
        <taxon>Pseudomonadati</taxon>
        <taxon>Planctomycetota</taxon>
        <taxon>Planctomycetia</taxon>
        <taxon>Kolteriales</taxon>
        <taxon>Kolteriaceae</taxon>
        <taxon>Kolteria</taxon>
    </lineage>
</organism>
<dbReference type="Pfam" id="PF13401">
    <property type="entry name" value="AAA_22"/>
    <property type="match status" value="1"/>
</dbReference>
<dbReference type="Gene3D" id="3.40.50.300">
    <property type="entry name" value="P-loop containing nucleotide triphosphate hydrolases"/>
    <property type="match status" value="1"/>
</dbReference>
<dbReference type="SMART" id="SM00382">
    <property type="entry name" value="AAA"/>
    <property type="match status" value="1"/>
</dbReference>
<dbReference type="EMBL" id="CP036279">
    <property type="protein sequence ID" value="QDU62033.1"/>
    <property type="molecule type" value="Genomic_DNA"/>
</dbReference>
<dbReference type="Proteomes" id="UP000317093">
    <property type="component" value="Chromosome"/>
</dbReference>
<evidence type="ECO:0000313" key="4">
    <source>
        <dbReference type="Proteomes" id="UP000317093"/>
    </source>
</evidence>
<feature type="region of interest" description="Disordered" evidence="1">
    <location>
        <begin position="269"/>
        <end position="318"/>
    </location>
</feature>
<dbReference type="PANTHER" id="PTHR35894:SF1">
    <property type="entry name" value="PHOSPHORIBULOKINASE _ URIDINE KINASE FAMILY"/>
    <property type="match status" value="1"/>
</dbReference>
<dbReference type="InterPro" id="IPR049945">
    <property type="entry name" value="AAA_22"/>
</dbReference>
<evidence type="ECO:0000256" key="1">
    <source>
        <dbReference type="SAM" id="MobiDB-lite"/>
    </source>
</evidence>